<dbReference type="Pfam" id="PF11748">
    <property type="entry name" value="DUF3306"/>
    <property type="match status" value="1"/>
</dbReference>
<gene>
    <name evidence="2" type="ORF">A7A09_009065</name>
</gene>
<keyword evidence="3" id="KW-1185">Reference proteome</keyword>
<accession>A0A3R7LK31</accession>
<dbReference type="AlphaFoldDB" id="A0A3R7LK31"/>
<dbReference type="OrthoDB" id="8100830at2"/>
<protein>
    <submittedName>
        <fullName evidence="2">DUF3306 domain-containing protein</fullName>
    </submittedName>
</protein>
<reference evidence="2" key="1">
    <citation type="submission" date="2018-05" db="EMBL/GenBank/DDBJ databases">
        <title>Reclassification of Methylarcula marina and Methylarcula terricola as Paracoccus methylarcula sp.nov., comb.nov. and Paracoccus terricola comb.nov.</title>
        <authorList>
            <person name="Shmareva M.N."/>
            <person name="Doronina N.V."/>
            <person name="Vasilenko O.V."/>
            <person name="Tarlachkov S.V."/>
            <person name="Trotsenko Y.A."/>
        </authorList>
    </citation>
    <scope>NUCLEOTIDE SEQUENCE [LARGE SCALE GENOMIC DNA]</scope>
    <source>
        <strain evidence="2">VKM B-2159</strain>
    </source>
</reference>
<dbReference type="InterPro" id="IPR021735">
    <property type="entry name" value="DUF3306"/>
</dbReference>
<dbReference type="RefSeq" id="WP_106691111.1">
    <property type="nucleotide sequence ID" value="NZ_PXNQ02000005.1"/>
</dbReference>
<dbReference type="Proteomes" id="UP000238137">
    <property type="component" value="Unassembled WGS sequence"/>
</dbReference>
<organism evidence="2 3">
    <name type="scientific">Paracoccus methylarcula</name>
    <dbReference type="NCBI Taxonomy" id="72022"/>
    <lineage>
        <taxon>Bacteria</taxon>
        <taxon>Pseudomonadati</taxon>
        <taxon>Pseudomonadota</taxon>
        <taxon>Alphaproteobacteria</taxon>
        <taxon>Rhodobacterales</taxon>
        <taxon>Paracoccaceae</taxon>
        <taxon>Paracoccus</taxon>
    </lineage>
</organism>
<evidence type="ECO:0000256" key="1">
    <source>
        <dbReference type="SAM" id="MobiDB-lite"/>
    </source>
</evidence>
<sequence length="194" mass="20796">MSGFWARRKAAVEAEARAEDAAACAAEQAAQEAELAERSDEELLQELGLPAPEAIDGADMVRRYLRAALPQRLKQQALRRLWTMNPVLANLDGLVDYADDFTVSASAGKPFQTSYQVGKGLLAHVEAMSAARDGAGADRIAPVAAAGTDEAAIPLPESPPEQNVCPSPEEEAQPSEAMAVRRRMSFRFEATEDG</sequence>
<evidence type="ECO:0000313" key="3">
    <source>
        <dbReference type="Proteomes" id="UP000238137"/>
    </source>
</evidence>
<feature type="region of interest" description="Disordered" evidence="1">
    <location>
        <begin position="152"/>
        <end position="194"/>
    </location>
</feature>
<comment type="caution">
    <text evidence="2">The sequence shown here is derived from an EMBL/GenBank/DDBJ whole genome shotgun (WGS) entry which is preliminary data.</text>
</comment>
<proteinExistence type="predicted"/>
<name>A0A3R7LK31_9RHOB</name>
<evidence type="ECO:0000313" key="2">
    <source>
        <dbReference type="EMBL" id="RNF34578.1"/>
    </source>
</evidence>
<dbReference type="EMBL" id="PXNQ02000005">
    <property type="protein sequence ID" value="RNF34578.1"/>
    <property type="molecule type" value="Genomic_DNA"/>
</dbReference>